<dbReference type="RefSeq" id="XP_069307214.1">
    <property type="nucleotide sequence ID" value="XM_069451345.1"/>
</dbReference>
<evidence type="ECO:0000313" key="3">
    <source>
        <dbReference type="EMBL" id="KAL1796630.1"/>
    </source>
</evidence>
<dbReference type="GeneID" id="96085492"/>
<dbReference type="InterPro" id="IPR028889">
    <property type="entry name" value="USP"/>
</dbReference>
<name>A0ABR3UJV5_9PLEO</name>
<dbReference type="Proteomes" id="UP001578633">
    <property type="component" value="Chromosome 4"/>
</dbReference>
<dbReference type="Pfam" id="PF00443">
    <property type="entry name" value="UCH"/>
    <property type="match status" value="1"/>
</dbReference>
<dbReference type="PROSITE" id="PS50235">
    <property type="entry name" value="USP_3"/>
    <property type="match status" value="1"/>
</dbReference>
<feature type="region of interest" description="Disordered" evidence="1">
    <location>
        <begin position="1"/>
        <end position="127"/>
    </location>
</feature>
<accession>A0ABR3UJV5</accession>
<dbReference type="EMBL" id="JBHGVX010000004">
    <property type="protein sequence ID" value="KAL1796630.1"/>
    <property type="molecule type" value="Genomic_DNA"/>
</dbReference>
<dbReference type="InterPro" id="IPR018200">
    <property type="entry name" value="USP_CS"/>
</dbReference>
<feature type="compositionally biased region" description="Low complexity" evidence="1">
    <location>
        <begin position="12"/>
        <end position="23"/>
    </location>
</feature>
<dbReference type="PANTHER" id="PTHR24006">
    <property type="entry name" value="UBIQUITIN CARBOXYL-TERMINAL HYDROLASE"/>
    <property type="match status" value="1"/>
</dbReference>
<dbReference type="InterPro" id="IPR050164">
    <property type="entry name" value="Peptidase_C19"/>
</dbReference>
<dbReference type="PANTHER" id="PTHR24006:SF925">
    <property type="entry name" value="UBIQUITINYL HYDROLASE 1"/>
    <property type="match status" value="1"/>
</dbReference>
<evidence type="ECO:0000259" key="2">
    <source>
        <dbReference type="PROSITE" id="PS50235"/>
    </source>
</evidence>
<dbReference type="SUPFAM" id="SSF54001">
    <property type="entry name" value="Cysteine proteinases"/>
    <property type="match status" value="1"/>
</dbReference>
<sequence>MPAPDIDIVQSVAADEPATTASASPPPPRRDPVEDADASYTRKRPRLHRGSNSLCAMPSEPQTPANTAPDSSETQVEMTIRSHPPLSPVRGGDEHHGNANDFLEDASPTPAQSPILITSSEDERPSPPIMIIDDNDDVEAVAFPVEVDAEDYFRRFPYSQHGGYSTVVRDLAQHIQGVDNDVDFDFFPSLARWLADLPEPSATSHGFYASKAMFWDDFSSLVNKVLSRRAAFGHQLDDRRTGDMFYSFLSAYIRICSYLLLADIYLLSRPRHDETYNLPLLSQKHMRNWHTILLPDKAPVFSMVSKEYSADMRRMVSLLQRDFLAANGAENLLRLANDAFRHVPLNTQAQIAAFAAPVLCSLGASMSQGPKSSTDGDFSEFCRGVLQFLEKYMDDLFDLSRTTDSTVARDLIQHFHSLLFELCIWDKRIESDLVDRFLDFRSVDSPTTSSSSESSPTANHDDYVNDPQYFPALVANAWKFKILRRYLTKGKMDLRVMSISVMDVSLIEIWKQYNEANATGKHPVMRYLADFLLDGKVVDYLVSVDSHPQLIARSGNIIGFLVVTQRWTDSQADAIWNTVVTNPDPRVVTATMTMLRPIMHLMRPSDHLYFCTKLHETPIGSYTMEIFRFLQDLGQKIVEKASAEDYATREDTARPWNVCIRLVRDIMSQKVADKDMLDLYCEVAEHLKSFAHSVPVEERHSIYRDCADYIGSNSAKATGSARVIFSLASPIPCGDGSFFQENQDVTRKILSEITSFVGLERNHEPSAHQQLALRCRLELLALMICRAGSAIPVEMYKQLWEHTIGLRALSNTARDWAWVQLFQTLKVAPDNDYCRQLVSSHMVHMDPSMYTNGMFEFVANYNFPMTRQLVVTDQGEKIALQIPGADVLWSMVLSSPEGTIEDRAALLLASRYVQINEAEGVMLADVEVAHTVLVEKCMQEMRCACKVIRSQSSDGGDPTTMGVAVSDLAVHENEGRFRRIILFQKLLLEMIRQKPEFNRSRRADSKVDDTDVPYGDAIAIRYQYGNDRQVVMMGAHHTVEDLYRRLCHVSKCTKVNLFAKGKRLNVASRSNEKLSRIDFGGQLLVQRAPDAEVTHPLSGQSTGSSVFEFTVGKYLDELFSLMDTDDNLSQMVFDYLSFFPARHTFADSVMAGTARSEDLFPPGKLYQARYAAMALQARLREQIRNSTLDEKFLSSAIRQLNKALLNPRLISDTISSFQELQLAAVLVAALLEFLRERPSADASATYFSDGTQLGNRLIMILSIALETNEDATVVQDCYATILEASLHSRIVWEAFVEHPQVPRLHQDLLLRDPRESLRQHIARKIDSVCGGDLPSTCPLGKSEIATQFWAVISAILPDSVGLPTQSHQLLDIAERVFRAKHEYERNEPSLRLYLTKWIDLLLNHKHQEFVGRDEIDHVVFGLTKLILCCILSLKSFKRPLNAGDVIEKIFRKYVFTESRSSAEAGLATVPILEPQTRHEMYDLMLALVDDSNTYNTLTKLAGNVENEEYEPALAAISVDRSMEIRSATGYVGLYNPRAICYANSLLTQLFMNLNFRKFILGLELQDGCGSQQLLLETQRLFTNMQHSFRRSADPRSFAACVKNSELMPIDISVQMDADEFYNSLFDQWERQLIKDEHKQQFRSFYGGQTLNQIKSKECEHVSERMEPFFAVQCDVQGKSTLQESLQAFVRGDVMEGDNKYKCESCGGRYVGAVKRTCFKEVPDNLIFHLKRFEFDLADFSRRKVYDHFEFPPSIDISAYHVDYLSDPSKTREADMFDLVGVLVHTGTCEHGHYYSYIRERPCPTGNAAPTWVEFDDSNVGPFDPADIAYRAFGGLTEDTFNRTPKQYSAYMLFYQRRTAIENDQRNWVSSPDGKTLKVPMPSALENEVDLKNEVFIREYCRFDPNHTKFVRQLHAMSRTINHGSCSEGHLQETRSLKIMLAHLGNIVWRHMTSGIFSETLLQLRRSVLPCSNCCNIVIKVLAADEWILLNMLLRCTHAKVRAQTRSFLIDCLKASREKDPISYGLEDTENDMDNDSSSFTGGVLSSLMSRLRIITTETHMSIRGWDDFYLTLTQILELGHMEIAVVLDCGFLDFCLKLLCMHSYKRFQDDDPDLWRIVSKKSGIYNRLIGFLSNLLLRTDTRLPAIALGSDRLASLDRETMMFPLTFPERNMLYWWDPDLKAIAVLDKALEIFDESKMDYFHPGDMVKSMLGWRDPQAQSSLFKTLVEGIISLDPPFCDAYMRASLSYCEGCPVVDNVHKIITTIAKAVASNSRMEEDRAPGGSAALDFFCGLLQTKNESIFQQKHRYLFHMWVMGKSRIWAPPLLLHKLEDVRQGAQTLVCELYKACEGWPVDLMLFRWKTLRETTTDMMKRIVYEKDSGLQKHHLSPLIETCQFLVQQLYDLNQSGDPELDLYRDVVNDTTCMQQWAEEIEPRLETWPQDDSLSAAGLYDNSGSESEGEEVYDNDV</sequence>
<reference evidence="3 4" key="1">
    <citation type="submission" date="2024-09" db="EMBL/GenBank/DDBJ databases">
        <title>T2T genomes of carrot and Alternaria dauci and their utility for understanding host-pathogen interaction during carrot leaf blight disease.</title>
        <authorList>
            <person name="Liu W."/>
            <person name="Xu S."/>
            <person name="Ou C."/>
            <person name="Liu X."/>
            <person name="Zhuang F."/>
            <person name="Deng X.W."/>
        </authorList>
    </citation>
    <scope>NUCLEOTIDE SEQUENCE [LARGE SCALE GENOMIC DNA]</scope>
    <source>
        <strain evidence="3 4">A2016</strain>
    </source>
</reference>
<dbReference type="InterPro" id="IPR021905">
    <property type="entry name" value="DUF3517"/>
</dbReference>
<dbReference type="Gene3D" id="3.90.70.10">
    <property type="entry name" value="Cysteine proteinases"/>
    <property type="match status" value="1"/>
</dbReference>
<feature type="compositionally biased region" description="Acidic residues" evidence="1">
    <location>
        <begin position="2458"/>
        <end position="2468"/>
    </location>
</feature>
<dbReference type="Pfam" id="PF12030">
    <property type="entry name" value="DUF3517"/>
    <property type="match status" value="1"/>
</dbReference>
<organism evidence="3 4">
    <name type="scientific">Alternaria dauci</name>
    <dbReference type="NCBI Taxonomy" id="48095"/>
    <lineage>
        <taxon>Eukaryota</taxon>
        <taxon>Fungi</taxon>
        <taxon>Dikarya</taxon>
        <taxon>Ascomycota</taxon>
        <taxon>Pezizomycotina</taxon>
        <taxon>Dothideomycetes</taxon>
        <taxon>Pleosporomycetidae</taxon>
        <taxon>Pleosporales</taxon>
        <taxon>Pleosporineae</taxon>
        <taxon>Pleosporaceae</taxon>
        <taxon>Alternaria</taxon>
        <taxon>Alternaria sect. Porri</taxon>
    </lineage>
</organism>
<feature type="compositionally biased region" description="Polar residues" evidence="1">
    <location>
        <begin position="109"/>
        <end position="119"/>
    </location>
</feature>
<protein>
    <recommendedName>
        <fullName evidence="2">USP domain-containing protein</fullName>
    </recommendedName>
</protein>
<feature type="region of interest" description="Disordered" evidence="1">
    <location>
        <begin position="2446"/>
        <end position="2468"/>
    </location>
</feature>
<keyword evidence="4" id="KW-1185">Reference proteome</keyword>
<dbReference type="InterPro" id="IPR001394">
    <property type="entry name" value="Peptidase_C19_UCH"/>
</dbReference>
<dbReference type="InterPro" id="IPR038765">
    <property type="entry name" value="Papain-like_cys_pep_sf"/>
</dbReference>
<evidence type="ECO:0000313" key="4">
    <source>
        <dbReference type="Proteomes" id="UP001578633"/>
    </source>
</evidence>
<dbReference type="PROSITE" id="PS00973">
    <property type="entry name" value="USP_2"/>
    <property type="match status" value="1"/>
</dbReference>
<proteinExistence type="predicted"/>
<evidence type="ECO:0000256" key="1">
    <source>
        <dbReference type="SAM" id="MobiDB-lite"/>
    </source>
</evidence>
<feature type="domain" description="USP" evidence="2">
    <location>
        <begin position="1531"/>
        <end position="1857"/>
    </location>
</feature>
<gene>
    <name evidence="3" type="ORF">ACET3X_005170</name>
</gene>
<comment type="caution">
    <text evidence="3">The sequence shown here is derived from an EMBL/GenBank/DDBJ whole genome shotgun (WGS) entry which is preliminary data.</text>
</comment>
<feature type="compositionally biased region" description="Polar residues" evidence="1">
    <location>
        <begin position="50"/>
        <end position="77"/>
    </location>
</feature>